<dbReference type="InterPro" id="IPR036291">
    <property type="entry name" value="NAD(P)-bd_dom_sf"/>
</dbReference>
<evidence type="ECO:0000256" key="4">
    <source>
        <dbReference type="ARBA" id="ARBA00067747"/>
    </source>
</evidence>
<sequence>MKVGIVGTGSLGPGIAQVFAQCDEVEKVILCKGKKESKRNGKDQLEKNLSRLVEKEKISKESMDFILNKIITGNMEDLRDVDLVEEAVSEDLEIKKTVFKRLDEICKPECFFVTNTSSLPIRMIGEGLKRPLAGMHFFNPAPVMNLVEIISCENTPKEILDFLMDIARKIDKTPVEVKEAPGFIVNRILIPMINEAIGIYAEGVATAESIDTAMRLGANHPMGPLALGDLIGLDIVLAILNEMLKETGDIKYRPEALLKRMVRERKLGRKTGEGFYQYS</sequence>
<dbReference type="InterPro" id="IPR022694">
    <property type="entry name" value="3-OHacyl-CoA_DH"/>
</dbReference>
<dbReference type="GO" id="GO:0019605">
    <property type="term" value="P:butyrate metabolic process"/>
    <property type="evidence" value="ECO:0007669"/>
    <property type="project" value="UniProtKB-UniPathway"/>
</dbReference>
<dbReference type="HOGENOM" id="CLU_009834_2_0_9"/>
<dbReference type="Pfam" id="PF02737">
    <property type="entry name" value="3HCDH_N"/>
    <property type="match status" value="1"/>
</dbReference>
<keyword evidence="9" id="KW-1185">Reference proteome</keyword>
<dbReference type="PANTHER" id="PTHR48075:SF5">
    <property type="entry name" value="3-HYDROXYBUTYRYL-COA DEHYDROGENASE"/>
    <property type="match status" value="1"/>
</dbReference>
<protein>
    <recommendedName>
        <fullName evidence="4">3-hydroxybutyryl-CoA dehydrogenase</fullName>
    </recommendedName>
</protein>
<dbReference type="PROSITE" id="PS00067">
    <property type="entry name" value="3HCDH"/>
    <property type="match status" value="1"/>
</dbReference>
<accession>G9WVW0</accession>
<comment type="similarity">
    <text evidence="2">Belongs to the 3-hydroxyacyl-CoA dehydrogenase family.</text>
</comment>
<comment type="caution">
    <text evidence="8">The sequence shown here is derived from an EMBL/GenBank/DDBJ whole genome shotgun (WGS) entry which is preliminary data.</text>
</comment>
<evidence type="ECO:0000313" key="9">
    <source>
        <dbReference type="Proteomes" id="UP000003527"/>
    </source>
</evidence>
<dbReference type="Proteomes" id="UP000003527">
    <property type="component" value="Unassembled WGS sequence"/>
</dbReference>
<reference evidence="8 9" key="1">
    <citation type="submission" date="2011-08" db="EMBL/GenBank/DDBJ databases">
        <title>The Genome Sequence of Oribacterium sp. ACB7.</title>
        <authorList>
            <consortium name="The Broad Institute Genome Sequencing Platform"/>
            <person name="Earl A."/>
            <person name="Ward D."/>
            <person name="Feldgarden M."/>
            <person name="Gevers D."/>
            <person name="Sizova M."/>
            <person name="Hazen A."/>
            <person name="Epstein S."/>
            <person name="Young S.K."/>
            <person name="Zeng Q."/>
            <person name="Gargeya S."/>
            <person name="Fitzgerald M."/>
            <person name="Haas B."/>
            <person name="Abouelleil A."/>
            <person name="Alvarado L."/>
            <person name="Arachchi H.M."/>
            <person name="Berlin A."/>
            <person name="Brown A."/>
            <person name="Chapman S.B."/>
            <person name="Chen Z."/>
            <person name="Dunbar C."/>
            <person name="Freedman E."/>
            <person name="Gearin G."/>
            <person name="Gellesch M."/>
            <person name="Goldberg J."/>
            <person name="Griggs A."/>
            <person name="Gujja S."/>
            <person name="Heiman D."/>
            <person name="Howarth C."/>
            <person name="Larson L."/>
            <person name="Lui A."/>
            <person name="MacDonald P.J.P."/>
            <person name="Montmayeur A."/>
            <person name="Murphy C."/>
            <person name="Neiman D."/>
            <person name="Pearson M."/>
            <person name="Priest M."/>
            <person name="Roberts A."/>
            <person name="Saif S."/>
            <person name="Shea T."/>
            <person name="Shenoy N."/>
            <person name="Sisk P."/>
            <person name="Stolte C."/>
            <person name="Sykes S."/>
            <person name="Wortman J."/>
            <person name="Nusbaum C."/>
            <person name="Birren B."/>
        </authorList>
    </citation>
    <scope>NUCLEOTIDE SEQUENCE [LARGE SCALE GENOMIC DNA]</scope>
    <source>
        <strain evidence="8 9">ACB7</strain>
    </source>
</reference>
<dbReference type="InterPro" id="IPR006176">
    <property type="entry name" value="3-OHacyl-CoA_DH_NAD-bd"/>
</dbReference>
<organism evidence="8 9">
    <name type="scientific">Oribacterium asaccharolyticum ACB7</name>
    <dbReference type="NCBI Taxonomy" id="796944"/>
    <lineage>
        <taxon>Bacteria</taxon>
        <taxon>Bacillati</taxon>
        <taxon>Bacillota</taxon>
        <taxon>Clostridia</taxon>
        <taxon>Lachnospirales</taxon>
        <taxon>Lachnospiraceae</taxon>
        <taxon>Oribacterium</taxon>
    </lineage>
</organism>
<name>G9WVW0_9FIRM</name>
<dbReference type="FunFam" id="3.40.50.720:FF:000009">
    <property type="entry name" value="Fatty oxidation complex, alpha subunit"/>
    <property type="match status" value="1"/>
</dbReference>
<dbReference type="InterPro" id="IPR013328">
    <property type="entry name" value="6PGD_dom2"/>
</dbReference>
<dbReference type="PIRSF" id="PIRSF000105">
    <property type="entry name" value="HCDH"/>
    <property type="match status" value="1"/>
</dbReference>
<dbReference type="InterPro" id="IPR006180">
    <property type="entry name" value="3-OHacyl-CoA_DH_CS"/>
</dbReference>
<proteinExistence type="inferred from homology"/>
<feature type="site" description="Important for catalytic activity" evidence="5">
    <location>
        <position position="136"/>
    </location>
</feature>
<dbReference type="RefSeq" id="WP_009536857.1">
    <property type="nucleotide sequence ID" value="NZ_JH414505.1"/>
</dbReference>
<keyword evidence="3" id="KW-0560">Oxidoreductase</keyword>
<dbReference type="SUPFAM" id="SSF48179">
    <property type="entry name" value="6-phosphogluconate dehydrogenase C-terminal domain-like"/>
    <property type="match status" value="1"/>
</dbReference>
<dbReference type="GO" id="GO:0070403">
    <property type="term" value="F:NAD+ binding"/>
    <property type="evidence" value="ECO:0007669"/>
    <property type="project" value="InterPro"/>
</dbReference>
<dbReference type="Gene3D" id="3.40.50.720">
    <property type="entry name" value="NAD(P)-binding Rossmann-like Domain"/>
    <property type="match status" value="1"/>
</dbReference>
<dbReference type="GO" id="GO:0008691">
    <property type="term" value="F:3-hydroxybutyryl-CoA dehydrogenase activity"/>
    <property type="evidence" value="ECO:0007669"/>
    <property type="project" value="TreeGrafter"/>
</dbReference>
<dbReference type="InterPro" id="IPR008927">
    <property type="entry name" value="6-PGluconate_DH-like_C_sf"/>
</dbReference>
<dbReference type="SUPFAM" id="SSF51735">
    <property type="entry name" value="NAD(P)-binding Rossmann-fold domains"/>
    <property type="match status" value="1"/>
</dbReference>
<evidence type="ECO:0000313" key="8">
    <source>
        <dbReference type="EMBL" id="EHL10897.1"/>
    </source>
</evidence>
<comment type="pathway">
    <text evidence="1">Lipid metabolism; butanoate metabolism.</text>
</comment>
<evidence type="ECO:0000256" key="2">
    <source>
        <dbReference type="ARBA" id="ARBA00009463"/>
    </source>
</evidence>
<dbReference type="UniPathway" id="UPA00863"/>
<gene>
    <name evidence="8" type="ORF">HMPREF9624_01044</name>
</gene>
<evidence type="ECO:0000259" key="6">
    <source>
        <dbReference type="Pfam" id="PF00725"/>
    </source>
</evidence>
<evidence type="ECO:0000256" key="3">
    <source>
        <dbReference type="ARBA" id="ARBA00023002"/>
    </source>
</evidence>
<dbReference type="Gene3D" id="1.10.1040.10">
    <property type="entry name" value="N-(1-d-carboxylethyl)-l-norvaline Dehydrogenase, domain 2"/>
    <property type="match status" value="1"/>
</dbReference>
<dbReference type="Pfam" id="PF00725">
    <property type="entry name" value="3HCDH"/>
    <property type="match status" value="1"/>
</dbReference>
<feature type="domain" description="3-hydroxyacyl-CoA dehydrogenase C-terminal" evidence="6">
    <location>
        <begin position="182"/>
        <end position="278"/>
    </location>
</feature>
<evidence type="ECO:0000256" key="5">
    <source>
        <dbReference type="PIRSR" id="PIRSR000105-1"/>
    </source>
</evidence>
<dbReference type="AlphaFoldDB" id="G9WVW0"/>
<dbReference type="PATRIC" id="fig|796944.3.peg.1777"/>
<dbReference type="GO" id="GO:0006635">
    <property type="term" value="P:fatty acid beta-oxidation"/>
    <property type="evidence" value="ECO:0007669"/>
    <property type="project" value="TreeGrafter"/>
</dbReference>
<dbReference type="EMBL" id="AFZD01000018">
    <property type="protein sequence ID" value="EHL10897.1"/>
    <property type="molecule type" value="Genomic_DNA"/>
</dbReference>
<dbReference type="InterPro" id="IPR006108">
    <property type="entry name" value="3HC_DH_C"/>
</dbReference>
<dbReference type="PANTHER" id="PTHR48075">
    <property type="entry name" value="3-HYDROXYACYL-COA DEHYDROGENASE FAMILY PROTEIN"/>
    <property type="match status" value="1"/>
</dbReference>
<feature type="domain" description="3-hydroxyacyl-CoA dehydrogenase NAD binding" evidence="7">
    <location>
        <begin position="2"/>
        <end position="179"/>
    </location>
</feature>
<evidence type="ECO:0000256" key="1">
    <source>
        <dbReference type="ARBA" id="ARBA00005086"/>
    </source>
</evidence>
<evidence type="ECO:0000259" key="7">
    <source>
        <dbReference type="Pfam" id="PF02737"/>
    </source>
</evidence>